<organism evidence="1 2">
    <name type="scientific">Ensifer oleiphilus</name>
    <dbReference type="NCBI Taxonomy" id="2742698"/>
    <lineage>
        <taxon>Bacteria</taxon>
        <taxon>Pseudomonadati</taxon>
        <taxon>Pseudomonadota</taxon>
        <taxon>Alphaproteobacteria</taxon>
        <taxon>Hyphomicrobiales</taxon>
        <taxon>Rhizobiaceae</taxon>
        <taxon>Sinorhizobium/Ensifer group</taxon>
        <taxon>Ensifer</taxon>
    </lineage>
</organism>
<reference evidence="1 2" key="1">
    <citation type="submission" date="2020-06" db="EMBL/GenBank/DDBJ databases">
        <authorList>
            <person name="Grouzdev D.S."/>
        </authorList>
    </citation>
    <scope>NUCLEOTIDE SEQUENCE [LARGE SCALE GENOMIC DNA]</scope>
    <source>
        <strain evidence="1 2">HO-A22</strain>
    </source>
</reference>
<gene>
    <name evidence="1" type="ORF">HT585_26795</name>
</gene>
<sequence length="95" mass="10128">MAFRAHGSRRELEVVTVNTCHDWVGGYDPGSAPLVPIRRGEIDLSIARAATTLRVSPVGLDGTLHLPVADGVGPVAFRLSNDAPVRSDDFFPSGF</sequence>
<comment type="caution">
    <text evidence="1">The sequence shown here is derived from an EMBL/GenBank/DDBJ whole genome shotgun (WGS) entry which is preliminary data.</text>
</comment>
<protein>
    <submittedName>
        <fullName evidence="1">Uncharacterized protein</fullName>
    </submittedName>
</protein>
<evidence type="ECO:0000313" key="1">
    <source>
        <dbReference type="EMBL" id="NVD42485.1"/>
    </source>
</evidence>
<dbReference type="Proteomes" id="UP000520198">
    <property type="component" value="Unassembled WGS sequence"/>
</dbReference>
<dbReference type="RefSeq" id="WP_176355846.1">
    <property type="nucleotide sequence ID" value="NZ_JABWDU010000009.1"/>
</dbReference>
<accession>A0A7Y6QB97</accession>
<keyword evidence="2" id="KW-1185">Reference proteome</keyword>
<dbReference type="AlphaFoldDB" id="A0A7Y6QB97"/>
<evidence type="ECO:0000313" key="2">
    <source>
        <dbReference type="Proteomes" id="UP000520198"/>
    </source>
</evidence>
<name>A0A7Y6QB97_9HYPH</name>
<proteinExistence type="predicted"/>
<dbReference type="EMBL" id="JABWDU010000009">
    <property type="protein sequence ID" value="NVD42485.1"/>
    <property type="molecule type" value="Genomic_DNA"/>
</dbReference>